<keyword evidence="9" id="KW-1133">Transmembrane helix</keyword>
<feature type="transmembrane region" description="Helical" evidence="9">
    <location>
        <begin position="259"/>
        <end position="278"/>
    </location>
</feature>
<protein>
    <recommendedName>
        <fullName evidence="2">histidine kinase</fullName>
        <ecNumber evidence="2">2.7.13.3</ecNumber>
    </recommendedName>
</protein>
<evidence type="ECO:0000313" key="12">
    <source>
        <dbReference type="Proteomes" id="UP000297739"/>
    </source>
</evidence>
<dbReference type="AlphaFoldDB" id="A0A4Z0PQD0"/>
<comment type="catalytic activity">
    <reaction evidence="1">
        <text>ATP + protein L-histidine = ADP + protein N-phospho-L-histidine.</text>
        <dbReference type="EC" id="2.7.13.3"/>
    </reaction>
</comment>
<keyword evidence="12" id="KW-1185">Reference proteome</keyword>
<feature type="transmembrane region" description="Helical" evidence="9">
    <location>
        <begin position="290"/>
        <end position="310"/>
    </location>
</feature>
<evidence type="ECO:0000313" key="11">
    <source>
        <dbReference type="EMBL" id="TGE19838.1"/>
    </source>
</evidence>
<evidence type="ECO:0000256" key="8">
    <source>
        <dbReference type="ARBA" id="ARBA00023012"/>
    </source>
</evidence>
<dbReference type="Gene3D" id="1.20.5.1930">
    <property type="match status" value="1"/>
</dbReference>
<feature type="transmembrane region" description="Helical" evidence="9">
    <location>
        <begin position="232"/>
        <end position="252"/>
    </location>
</feature>
<dbReference type="InterPro" id="IPR005467">
    <property type="entry name" value="His_kinase_dom"/>
</dbReference>
<dbReference type="Pfam" id="PF02518">
    <property type="entry name" value="HATPase_c"/>
    <property type="match status" value="1"/>
</dbReference>
<feature type="transmembrane region" description="Helical" evidence="9">
    <location>
        <begin position="425"/>
        <end position="445"/>
    </location>
</feature>
<dbReference type="OrthoDB" id="9760839at2"/>
<evidence type="ECO:0000256" key="5">
    <source>
        <dbReference type="ARBA" id="ARBA00022741"/>
    </source>
</evidence>
<dbReference type="Proteomes" id="UP000297739">
    <property type="component" value="Unassembled WGS sequence"/>
</dbReference>
<feature type="transmembrane region" description="Helical" evidence="9">
    <location>
        <begin position="330"/>
        <end position="354"/>
    </location>
</feature>
<keyword evidence="4" id="KW-0808">Transferase</keyword>
<keyword evidence="8" id="KW-0902">Two-component regulatory system</keyword>
<dbReference type="CDD" id="cd16917">
    <property type="entry name" value="HATPase_UhpB-NarQ-NarX-like"/>
    <property type="match status" value="1"/>
</dbReference>
<evidence type="ECO:0000256" key="3">
    <source>
        <dbReference type="ARBA" id="ARBA00022553"/>
    </source>
</evidence>
<evidence type="ECO:0000256" key="7">
    <source>
        <dbReference type="ARBA" id="ARBA00022840"/>
    </source>
</evidence>
<dbReference type="SMART" id="SM00387">
    <property type="entry name" value="HATPase_c"/>
    <property type="match status" value="1"/>
</dbReference>
<accession>A0A4Z0PQD0</accession>
<dbReference type="PANTHER" id="PTHR24421">
    <property type="entry name" value="NITRATE/NITRITE SENSOR PROTEIN NARX-RELATED"/>
    <property type="match status" value="1"/>
</dbReference>
<dbReference type="InterPro" id="IPR011622">
    <property type="entry name" value="7TMR_DISM_rcpt_extracell_dom2"/>
</dbReference>
<feature type="transmembrane region" description="Helical" evidence="9">
    <location>
        <begin position="366"/>
        <end position="384"/>
    </location>
</feature>
<reference evidence="11 12" key="1">
    <citation type="submission" date="2019-04" db="EMBL/GenBank/DDBJ databases">
        <authorList>
            <person name="Feng G."/>
            <person name="Zhang J."/>
            <person name="Zhu H."/>
        </authorList>
    </citation>
    <scope>NUCLEOTIDE SEQUENCE [LARGE SCALE GENOMIC DNA]</scope>
    <source>
        <strain evidence="11 12">JCM 17223</strain>
    </source>
</reference>
<dbReference type="Pfam" id="PF07696">
    <property type="entry name" value="7TMR-DISMED2"/>
    <property type="match status" value="1"/>
</dbReference>
<dbReference type="GO" id="GO:0000155">
    <property type="term" value="F:phosphorelay sensor kinase activity"/>
    <property type="evidence" value="ECO:0007669"/>
    <property type="project" value="InterPro"/>
</dbReference>
<dbReference type="PROSITE" id="PS50109">
    <property type="entry name" value="HIS_KIN"/>
    <property type="match status" value="1"/>
</dbReference>
<keyword evidence="7" id="KW-0067">ATP-binding</keyword>
<dbReference type="InterPro" id="IPR036890">
    <property type="entry name" value="HATPase_C_sf"/>
</dbReference>
<feature type="domain" description="Histidine kinase" evidence="10">
    <location>
        <begin position="590"/>
        <end position="672"/>
    </location>
</feature>
<dbReference type="Pfam" id="PF07730">
    <property type="entry name" value="HisKA_3"/>
    <property type="match status" value="1"/>
</dbReference>
<dbReference type="InterPro" id="IPR003594">
    <property type="entry name" value="HATPase_dom"/>
</dbReference>
<dbReference type="EC" id="2.7.13.3" evidence="2"/>
<dbReference type="InterPro" id="IPR050482">
    <property type="entry name" value="Sensor_HK_TwoCompSys"/>
</dbReference>
<evidence type="ECO:0000256" key="9">
    <source>
        <dbReference type="SAM" id="Phobius"/>
    </source>
</evidence>
<dbReference type="Gene3D" id="2.60.40.2380">
    <property type="match status" value="1"/>
</dbReference>
<keyword evidence="9" id="KW-0472">Membrane</keyword>
<evidence type="ECO:0000256" key="6">
    <source>
        <dbReference type="ARBA" id="ARBA00022777"/>
    </source>
</evidence>
<proteinExistence type="predicted"/>
<dbReference type="EMBL" id="SRLD01000002">
    <property type="protein sequence ID" value="TGE19838.1"/>
    <property type="molecule type" value="Genomic_DNA"/>
</dbReference>
<dbReference type="PANTHER" id="PTHR24421:SF10">
    <property type="entry name" value="NITRATE_NITRITE SENSOR PROTEIN NARQ"/>
    <property type="match status" value="1"/>
</dbReference>
<evidence type="ECO:0000256" key="1">
    <source>
        <dbReference type="ARBA" id="ARBA00000085"/>
    </source>
</evidence>
<dbReference type="GO" id="GO:0005524">
    <property type="term" value="F:ATP binding"/>
    <property type="evidence" value="ECO:0007669"/>
    <property type="project" value="UniProtKB-KW"/>
</dbReference>
<feature type="transmembrane region" description="Helical" evidence="9">
    <location>
        <begin position="391"/>
        <end position="410"/>
    </location>
</feature>
<dbReference type="SUPFAM" id="SSF55874">
    <property type="entry name" value="ATPase domain of HSP90 chaperone/DNA topoisomerase II/histidine kinase"/>
    <property type="match status" value="1"/>
</dbReference>
<dbReference type="GO" id="GO:0016020">
    <property type="term" value="C:membrane"/>
    <property type="evidence" value="ECO:0007669"/>
    <property type="project" value="InterPro"/>
</dbReference>
<comment type="caution">
    <text evidence="11">The sequence shown here is derived from an EMBL/GenBank/DDBJ whole genome shotgun (WGS) entry which is preliminary data.</text>
</comment>
<dbReference type="GO" id="GO:0046983">
    <property type="term" value="F:protein dimerization activity"/>
    <property type="evidence" value="ECO:0007669"/>
    <property type="project" value="InterPro"/>
</dbReference>
<sequence>MMRRCAGQQKCIIQPFCCKFSRRYPSRSAVLLRLFTLCILLWGVSLPALAQPELPELPQAMLDTLYLEGENHTHVSEAYRYYTEPFSVAPSPERADSLWRAGAFQTGVWHRALNLGFLHQRVWLRIAVANTSPQRSRYVWSIYNFTDSATLYSRTQPGGPFRQVASSSWALASQRTFPSRAVGLPFVLEAGQRAVLYLRVDHYAGALYLPTYIETTEQSLAAEVEAPFVRHWIWLLGFYVSSAFFNLVLFAFLRDRIHIWYVLYVLCVTLFLLMEDGFDAWVLPAGFYRLIWSVGQFNLMLLAAACGVRIMQLFLRLRAGWPRLYRAGNWIAGTAVVFVGVYAVVFPLAIRAGITYPAVLNAAREALLLLVFAYGWVVLLNVLLSRRRQLAAYYALTYLFFFIGFILFWLNHLGLTNFSLVKPNALAWGLVLELVVLSALLTGRFRHTLRQNEKLRIRQLRQRNAQSARLIAAQEEERVQLARELHDALGPNLAALHMAWQGPAMREALASSAAAMAVAHHTELLLRHLRDEVRTYSHTLLPVQPGAGTLAESVAALGELHNMYGNPTVRTYCGAGLEQLAASIQQAAYRIAAELLNNAIRHSRATEVSVQLLRHPAELEILVEDNGQGFAEPTAGSGIGLRGVRARTDYLRGQVYIDSSPHGTSIVVRIPC</sequence>
<keyword evidence="3" id="KW-0597">Phosphoprotein</keyword>
<dbReference type="InterPro" id="IPR011623">
    <property type="entry name" value="7TMR_DISM_rcpt_extracell_dom1"/>
</dbReference>
<evidence type="ECO:0000256" key="2">
    <source>
        <dbReference type="ARBA" id="ARBA00012438"/>
    </source>
</evidence>
<dbReference type="Gene3D" id="3.30.565.10">
    <property type="entry name" value="Histidine kinase-like ATPase, C-terminal domain"/>
    <property type="match status" value="1"/>
</dbReference>
<evidence type="ECO:0000256" key="4">
    <source>
        <dbReference type="ARBA" id="ARBA00022679"/>
    </source>
</evidence>
<dbReference type="Pfam" id="PF07695">
    <property type="entry name" value="7TMR-DISM_7TM"/>
    <property type="match status" value="1"/>
</dbReference>
<gene>
    <name evidence="11" type="ORF">E5J99_01685</name>
</gene>
<dbReference type="InterPro" id="IPR011712">
    <property type="entry name" value="Sig_transdc_His_kin_sub3_dim/P"/>
</dbReference>
<organism evidence="11 12">
    <name type="scientific">Hymenobacter elongatus</name>
    <dbReference type="NCBI Taxonomy" id="877208"/>
    <lineage>
        <taxon>Bacteria</taxon>
        <taxon>Pseudomonadati</taxon>
        <taxon>Bacteroidota</taxon>
        <taxon>Cytophagia</taxon>
        <taxon>Cytophagales</taxon>
        <taxon>Hymenobacteraceae</taxon>
        <taxon>Hymenobacter</taxon>
    </lineage>
</organism>
<keyword evidence="9" id="KW-0812">Transmembrane</keyword>
<keyword evidence="5" id="KW-0547">Nucleotide-binding</keyword>
<name>A0A4Z0PQD0_9BACT</name>
<evidence type="ECO:0000259" key="10">
    <source>
        <dbReference type="PROSITE" id="PS50109"/>
    </source>
</evidence>
<keyword evidence="6" id="KW-0418">Kinase</keyword>